<dbReference type="EMBL" id="BARU01037837">
    <property type="protein sequence ID" value="GAH78136.1"/>
    <property type="molecule type" value="Genomic_DNA"/>
</dbReference>
<dbReference type="GO" id="GO:0009252">
    <property type="term" value="P:peptidoglycan biosynthetic process"/>
    <property type="evidence" value="ECO:0007669"/>
    <property type="project" value="TreeGrafter"/>
</dbReference>
<evidence type="ECO:0000259" key="3">
    <source>
        <dbReference type="Pfam" id="PF00905"/>
    </source>
</evidence>
<gene>
    <name evidence="4" type="ORF">S03H2_58890</name>
</gene>
<dbReference type="AlphaFoldDB" id="X1I6W8"/>
<dbReference type="GO" id="GO:0030288">
    <property type="term" value="C:outer membrane-bounded periplasmic space"/>
    <property type="evidence" value="ECO:0007669"/>
    <property type="project" value="TreeGrafter"/>
</dbReference>
<sequence>MNLQTIPVQVDAEPLIFQFHLPPDVLGKIGCEARLLVRGAVILLENDTGNILAMVGGRMDFPDFFNRATQARRQPGSTFKPFLYMTAIDNGYPVSTQLLNQPLASTGDAVIDTSIWDPRNDDGSSSGLVTLREGLQRSLNIVSARIIQELVTPEQVAAMAKRFHISTPMRAVRAISLGTSEVLPLEITASYAALANRGGLGWSPSRSSRW</sequence>
<evidence type="ECO:0000256" key="2">
    <source>
        <dbReference type="ARBA" id="ARBA00022679"/>
    </source>
</evidence>
<name>X1I6W8_9ZZZZ</name>
<dbReference type="InterPro" id="IPR001460">
    <property type="entry name" value="PCN-bd_Tpept"/>
</dbReference>
<evidence type="ECO:0000256" key="1">
    <source>
        <dbReference type="ARBA" id="ARBA00022676"/>
    </source>
</evidence>
<dbReference type="GO" id="GO:0008955">
    <property type="term" value="F:peptidoglycan glycosyltransferase activity"/>
    <property type="evidence" value="ECO:0007669"/>
    <property type="project" value="TreeGrafter"/>
</dbReference>
<comment type="caution">
    <text evidence="4">The sequence shown here is derived from an EMBL/GenBank/DDBJ whole genome shotgun (WGS) entry which is preliminary data.</text>
</comment>
<keyword evidence="2" id="KW-0808">Transferase</keyword>
<dbReference type="GO" id="GO:0008658">
    <property type="term" value="F:penicillin binding"/>
    <property type="evidence" value="ECO:0007669"/>
    <property type="project" value="InterPro"/>
</dbReference>
<dbReference type="PANTHER" id="PTHR32282:SF33">
    <property type="entry name" value="PEPTIDOGLYCAN GLYCOSYLTRANSFERASE"/>
    <property type="match status" value="1"/>
</dbReference>
<dbReference type="SUPFAM" id="SSF56601">
    <property type="entry name" value="beta-lactamase/transpeptidase-like"/>
    <property type="match status" value="1"/>
</dbReference>
<feature type="domain" description="Penicillin-binding protein transpeptidase" evidence="3">
    <location>
        <begin position="39"/>
        <end position="169"/>
    </location>
</feature>
<keyword evidence="1" id="KW-0328">Glycosyltransferase</keyword>
<dbReference type="PANTHER" id="PTHR32282">
    <property type="entry name" value="BINDING PROTEIN TRANSPEPTIDASE, PUTATIVE-RELATED"/>
    <property type="match status" value="1"/>
</dbReference>
<proteinExistence type="predicted"/>
<evidence type="ECO:0000313" key="4">
    <source>
        <dbReference type="EMBL" id="GAH78136.1"/>
    </source>
</evidence>
<dbReference type="InterPro" id="IPR012338">
    <property type="entry name" value="Beta-lactam/transpept-like"/>
</dbReference>
<dbReference type="InterPro" id="IPR050396">
    <property type="entry name" value="Glycosyltr_51/Transpeptidase"/>
</dbReference>
<dbReference type="Pfam" id="PF00905">
    <property type="entry name" value="Transpeptidase"/>
    <property type="match status" value="1"/>
</dbReference>
<organism evidence="4">
    <name type="scientific">marine sediment metagenome</name>
    <dbReference type="NCBI Taxonomy" id="412755"/>
    <lineage>
        <taxon>unclassified sequences</taxon>
        <taxon>metagenomes</taxon>
        <taxon>ecological metagenomes</taxon>
    </lineage>
</organism>
<dbReference type="Gene3D" id="3.40.710.10">
    <property type="entry name" value="DD-peptidase/beta-lactamase superfamily"/>
    <property type="match status" value="1"/>
</dbReference>
<reference evidence="4" key="1">
    <citation type="journal article" date="2014" name="Front. Microbiol.">
        <title>High frequency of phylogenetically diverse reductive dehalogenase-homologous genes in deep subseafloor sedimentary metagenomes.</title>
        <authorList>
            <person name="Kawai M."/>
            <person name="Futagami T."/>
            <person name="Toyoda A."/>
            <person name="Takaki Y."/>
            <person name="Nishi S."/>
            <person name="Hori S."/>
            <person name="Arai W."/>
            <person name="Tsubouchi T."/>
            <person name="Morono Y."/>
            <person name="Uchiyama I."/>
            <person name="Ito T."/>
            <person name="Fujiyama A."/>
            <person name="Inagaki F."/>
            <person name="Takami H."/>
        </authorList>
    </citation>
    <scope>NUCLEOTIDE SEQUENCE</scope>
    <source>
        <strain evidence="4">Expedition CK06-06</strain>
    </source>
</reference>
<protein>
    <recommendedName>
        <fullName evidence="3">Penicillin-binding protein transpeptidase domain-containing protein</fullName>
    </recommendedName>
</protein>
<accession>X1I6W8</accession>